<dbReference type="AlphaFoldDB" id="A0A7M7HPJ6"/>
<dbReference type="RefSeq" id="XP_011680734.2">
    <property type="nucleotide sequence ID" value="XM_011682432.2"/>
</dbReference>
<feature type="transmembrane region" description="Helical" evidence="3">
    <location>
        <begin position="425"/>
        <end position="448"/>
    </location>
</feature>
<feature type="transmembrane region" description="Helical" evidence="3">
    <location>
        <begin position="137"/>
        <end position="156"/>
    </location>
</feature>
<keyword evidence="7" id="KW-1185">Reference proteome</keyword>
<name>A0A7M7HPJ6_STRPU</name>
<feature type="transmembrane region" description="Helical" evidence="3">
    <location>
        <begin position="665"/>
        <end position="688"/>
    </location>
</feature>
<dbReference type="GO" id="GO:0016323">
    <property type="term" value="C:basolateral plasma membrane"/>
    <property type="evidence" value="ECO:0000318"/>
    <property type="project" value="GO_Central"/>
</dbReference>
<feature type="transmembrane region" description="Helical" evidence="3">
    <location>
        <begin position="270"/>
        <end position="296"/>
    </location>
</feature>
<keyword evidence="2" id="KW-1015">Disulfide bond</keyword>
<dbReference type="RefSeq" id="XP_782573.4">
    <property type="nucleotide sequence ID" value="XM_777480.5"/>
</dbReference>
<dbReference type="OMA" id="SADEMAC"/>
<feature type="transmembrane region" description="Helical" evidence="3">
    <location>
        <begin position="316"/>
        <end position="339"/>
    </location>
</feature>
<dbReference type="OrthoDB" id="5062115at2759"/>
<dbReference type="PROSITE" id="PS50850">
    <property type="entry name" value="MFS"/>
    <property type="match status" value="1"/>
</dbReference>
<evidence type="ECO:0000256" key="1">
    <source>
        <dbReference type="ARBA" id="ARBA00004141"/>
    </source>
</evidence>
<feature type="transmembrane region" description="Helical" evidence="3">
    <location>
        <begin position="97"/>
        <end position="117"/>
    </location>
</feature>
<dbReference type="Gene3D" id="1.20.1250.20">
    <property type="entry name" value="MFS general substrate transporter like domains"/>
    <property type="match status" value="1"/>
</dbReference>
<keyword evidence="3" id="KW-0813">Transport</keyword>
<dbReference type="Pfam" id="PF03137">
    <property type="entry name" value="OATP"/>
    <property type="match status" value="1"/>
</dbReference>
<feature type="region of interest" description="Disordered" evidence="4">
    <location>
        <begin position="1"/>
        <end position="58"/>
    </location>
</feature>
<dbReference type="PANTHER" id="PTHR11388:SF100">
    <property type="entry name" value="SOLUTE CARRIER ORGANIC ANION TRANSPORTER FAMILY MEMBER 4A1"/>
    <property type="match status" value="1"/>
</dbReference>
<dbReference type="GO" id="GO:0015347">
    <property type="term" value="F:sodium-independent organic anion transmembrane transporter activity"/>
    <property type="evidence" value="ECO:0000318"/>
    <property type="project" value="GO_Central"/>
</dbReference>
<dbReference type="KEGG" id="spu:577239"/>
<evidence type="ECO:0000259" key="5">
    <source>
        <dbReference type="PROSITE" id="PS50850"/>
    </source>
</evidence>
<feature type="compositionally biased region" description="Polar residues" evidence="4">
    <location>
        <begin position="8"/>
        <end position="17"/>
    </location>
</feature>
<feature type="transmembrane region" description="Helical" evidence="3">
    <location>
        <begin position="460"/>
        <end position="480"/>
    </location>
</feature>
<keyword evidence="3" id="KW-0472">Membrane</keyword>
<dbReference type="InParanoid" id="A0A7M7HPJ6"/>
<accession>A0A7M7HPJ6</accession>
<comment type="subcellular location">
    <subcellularLocation>
        <location evidence="3">Cell membrane</location>
        <topology evidence="3">Multi-pass membrane protein</topology>
    </subcellularLocation>
    <subcellularLocation>
        <location evidence="1">Membrane</location>
        <topology evidence="1">Multi-pass membrane protein</topology>
    </subcellularLocation>
</comment>
<reference evidence="7" key="1">
    <citation type="submission" date="2015-02" db="EMBL/GenBank/DDBJ databases">
        <title>Genome sequencing for Strongylocentrotus purpuratus.</title>
        <authorList>
            <person name="Murali S."/>
            <person name="Liu Y."/>
            <person name="Vee V."/>
            <person name="English A."/>
            <person name="Wang M."/>
            <person name="Skinner E."/>
            <person name="Han Y."/>
            <person name="Muzny D.M."/>
            <person name="Worley K.C."/>
            <person name="Gibbs R.A."/>
        </authorList>
    </citation>
    <scope>NUCLEOTIDE SEQUENCE</scope>
</reference>
<dbReference type="GO" id="GO:0006811">
    <property type="term" value="P:monoatomic ion transport"/>
    <property type="evidence" value="ECO:0007669"/>
    <property type="project" value="UniProtKB-KW"/>
</dbReference>
<dbReference type="GeneID" id="577239"/>
<protein>
    <recommendedName>
        <fullName evidence="3">Solute carrier organic anion transporter family member</fullName>
    </recommendedName>
</protein>
<dbReference type="Proteomes" id="UP000007110">
    <property type="component" value="Unassembled WGS sequence"/>
</dbReference>
<organism evidence="6 7">
    <name type="scientific">Strongylocentrotus purpuratus</name>
    <name type="common">Purple sea urchin</name>
    <dbReference type="NCBI Taxonomy" id="7668"/>
    <lineage>
        <taxon>Eukaryota</taxon>
        <taxon>Metazoa</taxon>
        <taxon>Echinodermata</taxon>
        <taxon>Eleutherozoa</taxon>
        <taxon>Echinozoa</taxon>
        <taxon>Echinoidea</taxon>
        <taxon>Euechinoidea</taxon>
        <taxon>Echinacea</taxon>
        <taxon>Camarodonta</taxon>
        <taxon>Echinidea</taxon>
        <taxon>Strongylocentrotidae</taxon>
        <taxon>Strongylocentrotus</taxon>
    </lineage>
</organism>
<feature type="domain" description="Major facilitator superfamily (MFS) profile" evidence="5">
    <location>
        <begin position="98"/>
        <end position="693"/>
    </location>
</feature>
<comment type="similarity">
    <text evidence="3">Belongs to the organo anion transporter (TC 2.A.60) family.</text>
</comment>
<dbReference type="GO" id="GO:0043252">
    <property type="term" value="P:sodium-independent organic anion transport"/>
    <property type="evidence" value="ECO:0000318"/>
    <property type="project" value="GO_Central"/>
</dbReference>
<evidence type="ECO:0000256" key="3">
    <source>
        <dbReference type="RuleBase" id="RU362056"/>
    </source>
</evidence>
<dbReference type="InterPro" id="IPR036259">
    <property type="entry name" value="MFS_trans_sf"/>
</dbReference>
<evidence type="ECO:0000313" key="7">
    <source>
        <dbReference type="Proteomes" id="UP000007110"/>
    </source>
</evidence>
<evidence type="ECO:0000256" key="2">
    <source>
        <dbReference type="ARBA" id="ARBA00023157"/>
    </source>
</evidence>
<reference evidence="6" key="2">
    <citation type="submission" date="2021-01" db="UniProtKB">
        <authorList>
            <consortium name="EnsemblMetazoa"/>
        </authorList>
    </citation>
    <scope>IDENTIFICATION</scope>
</reference>
<keyword evidence="3" id="KW-1133">Transmembrane helix</keyword>
<dbReference type="PANTHER" id="PTHR11388">
    <property type="entry name" value="ORGANIC ANION TRANSPORTER"/>
    <property type="match status" value="1"/>
</dbReference>
<sequence>MSGKEFYQGNTSTSQVALTDRDELATEQGVSPDSSQPSATSHTASSSLRSSAGSATPSDGYGGVNGAVVDDDSAPNLDCGWFGCRPGWLQKLKKPPFLLLSLCFATILQGMIVNGFTPGSITSIERRFGLSSQSTGILVSVYDFTNIIFVLFTVYVGGRGHKIRWVGVGCVLIGLSGILYALPHFTTPPYSYVDATGGGNSSSSGVCDRNGTGVGDTCETPGGASTSDLSNYIYMFCAAQVVAGIGSLPLYTLGLTAMDESVSNKSYGPYFGTFFACVVLGPGFGFILSGSFLNIFTEISIPEGVTLSTSDPGWVGAWWLGFLIVGSITLLMIIPLSLFPREFPTTAKIRTEKANQAHANSGTEETTRAGFGERPSDLLRALRYLFTNPTFVFTCLGGVADALLINGFNAFLPKVLENQFSLSAGFATILTGILSIFGGIFGSLTAGFVLKRLKLDIRGLLKLTAAASFLTGVLSLIFLWHCPQQQLAGVTVTYVDMASLGTGTNINLTSTCNSNCSCAVEQFLPVCAGDTNYFTPCHAGCETDHDNGTYANCACLQESIQTVDSGLCRTSCSYQPYVFAVVAALFVFFAFFAQIPDLNVILRCVSDSQRSMALGVNSMLKRGLGSVPGPILLGAVIDQACILWQDVCGTRGSCWIYDNANLAWRMAVIAVSFKAASCCMYLLAMWFYKPAVKEDKELDEVAGKENRGASFE</sequence>
<feature type="compositionally biased region" description="Low complexity" evidence="4">
    <location>
        <begin position="34"/>
        <end position="58"/>
    </location>
</feature>
<feature type="transmembrane region" description="Helical" evidence="3">
    <location>
        <begin position="232"/>
        <end position="258"/>
    </location>
</feature>
<dbReference type="EnsemblMetazoa" id="XM_011682431">
    <property type="protein sequence ID" value="XP_011680733"/>
    <property type="gene ID" value="LOC577239"/>
</dbReference>
<dbReference type="EnsemblMetazoa" id="XM_777480">
    <property type="protein sequence ID" value="XP_782573"/>
    <property type="gene ID" value="LOC577239"/>
</dbReference>
<dbReference type="EnsemblMetazoa" id="XM_011682432">
    <property type="protein sequence ID" value="XP_011680734"/>
    <property type="gene ID" value="LOC577239"/>
</dbReference>
<keyword evidence="3" id="KW-0812">Transmembrane</keyword>
<feature type="transmembrane region" description="Helical" evidence="3">
    <location>
        <begin position="384"/>
        <end position="405"/>
    </location>
</feature>
<dbReference type="InterPro" id="IPR020846">
    <property type="entry name" value="MFS_dom"/>
</dbReference>
<dbReference type="InterPro" id="IPR004156">
    <property type="entry name" value="OATP"/>
</dbReference>
<keyword evidence="3" id="KW-0406">Ion transport</keyword>
<dbReference type="NCBIfam" id="TIGR00805">
    <property type="entry name" value="oat"/>
    <property type="match status" value="1"/>
</dbReference>
<feature type="transmembrane region" description="Helical" evidence="3">
    <location>
        <begin position="577"/>
        <end position="602"/>
    </location>
</feature>
<proteinExistence type="inferred from homology"/>
<evidence type="ECO:0000256" key="4">
    <source>
        <dbReference type="SAM" id="MobiDB-lite"/>
    </source>
</evidence>
<evidence type="ECO:0000313" key="6">
    <source>
        <dbReference type="EnsemblMetazoa" id="XP_011680733"/>
    </source>
</evidence>
<dbReference type="RefSeq" id="XP_011680733.2">
    <property type="nucleotide sequence ID" value="XM_011682431.2"/>
</dbReference>
<dbReference type="SUPFAM" id="SSF103473">
    <property type="entry name" value="MFS general substrate transporter"/>
    <property type="match status" value="2"/>
</dbReference>
<comment type="caution">
    <text evidence="3">Lacks conserved residue(s) required for the propagation of feature annotation.</text>
</comment>
<feature type="transmembrane region" description="Helical" evidence="3">
    <location>
        <begin position="163"/>
        <end position="182"/>
    </location>
</feature>